<evidence type="ECO:0000313" key="1">
    <source>
        <dbReference type="EMBL" id="RAL49634.1"/>
    </source>
</evidence>
<sequence length="101" mass="11415">MDKQCSLVKKKKTNRLQNKLGITISVPGGGTDTRHPTAAFCSSVPKHHLSPNSVCSRCVSQICTQPYECLARYFLQIWVNKWGICIIFEIVSYKKLLHAYS</sequence>
<dbReference type="Proteomes" id="UP000249390">
    <property type="component" value="Unassembled WGS sequence"/>
</dbReference>
<accession>A0A328DVA6</accession>
<keyword evidence="2" id="KW-1185">Reference proteome</keyword>
<comment type="caution">
    <text evidence="1">The sequence shown here is derived from an EMBL/GenBank/DDBJ whole genome shotgun (WGS) entry which is preliminary data.</text>
</comment>
<dbReference type="EMBL" id="NQVE01000076">
    <property type="protein sequence ID" value="RAL49634.1"/>
    <property type="molecule type" value="Genomic_DNA"/>
</dbReference>
<reference evidence="1 2" key="1">
    <citation type="submission" date="2018-06" db="EMBL/GenBank/DDBJ databases">
        <title>The Genome of Cuscuta australis (Dodder) Provides Insight into the Evolution of Plant Parasitism.</title>
        <authorList>
            <person name="Liu H."/>
        </authorList>
    </citation>
    <scope>NUCLEOTIDE SEQUENCE [LARGE SCALE GENOMIC DNA]</scope>
    <source>
        <strain evidence="2">cv. Yunnan</strain>
        <tissue evidence="1">Vines</tissue>
    </source>
</reference>
<protein>
    <submittedName>
        <fullName evidence="1">Uncharacterized protein</fullName>
    </submittedName>
</protein>
<name>A0A328DVA6_9ASTE</name>
<dbReference type="AlphaFoldDB" id="A0A328DVA6"/>
<proteinExistence type="predicted"/>
<gene>
    <name evidence="1" type="ORF">DM860_001925</name>
</gene>
<organism evidence="1 2">
    <name type="scientific">Cuscuta australis</name>
    <dbReference type="NCBI Taxonomy" id="267555"/>
    <lineage>
        <taxon>Eukaryota</taxon>
        <taxon>Viridiplantae</taxon>
        <taxon>Streptophyta</taxon>
        <taxon>Embryophyta</taxon>
        <taxon>Tracheophyta</taxon>
        <taxon>Spermatophyta</taxon>
        <taxon>Magnoliopsida</taxon>
        <taxon>eudicotyledons</taxon>
        <taxon>Gunneridae</taxon>
        <taxon>Pentapetalae</taxon>
        <taxon>asterids</taxon>
        <taxon>lamiids</taxon>
        <taxon>Solanales</taxon>
        <taxon>Convolvulaceae</taxon>
        <taxon>Cuscuteae</taxon>
        <taxon>Cuscuta</taxon>
        <taxon>Cuscuta subgen. Grammica</taxon>
        <taxon>Cuscuta sect. Cleistogrammica</taxon>
    </lineage>
</organism>
<evidence type="ECO:0000313" key="2">
    <source>
        <dbReference type="Proteomes" id="UP000249390"/>
    </source>
</evidence>